<comment type="caution">
    <text evidence="1">The sequence shown here is derived from an EMBL/GenBank/DDBJ whole genome shotgun (WGS) entry which is preliminary data.</text>
</comment>
<accession>A0AA88I8R6</accession>
<evidence type="ECO:0000313" key="2">
    <source>
        <dbReference type="Proteomes" id="UP001187531"/>
    </source>
</evidence>
<gene>
    <name evidence="1" type="ORF">QYM36_006272</name>
</gene>
<dbReference type="AlphaFoldDB" id="A0AA88I8R6"/>
<organism evidence="1 2">
    <name type="scientific">Artemia franciscana</name>
    <name type="common">Brine shrimp</name>
    <name type="synonym">Artemia sanfranciscana</name>
    <dbReference type="NCBI Taxonomy" id="6661"/>
    <lineage>
        <taxon>Eukaryota</taxon>
        <taxon>Metazoa</taxon>
        <taxon>Ecdysozoa</taxon>
        <taxon>Arthropoda</taxon>
        <taxon>Crustacea</taxon>
        <taxon>Branchiopoda</taxon>
        <taxon>Anostraca</taxon>
        <taxon>Artemiidae</taxon>
        <taxon>Artemia</taxon>
    </lineage>
</organism>
<keyword evidence="2" id="KW-1185">Reference proteome</keyword>
<proteinExistence type="predicted"/>
<name>A0AA88I8R6_ARTSF</name>
<sequence>MAFYLLPVEIDLLVGSTIFRDKSYIGKPTGDLRENLMCRQWAQYGDHKTFLHTETRSQPDSTLPAL</sequence>
<protein>
    <submittedName>
        <fullName evidence="1">Uncharacterized protein</fullName>
    </submittedName>
</protein>
<dbReference type="EMBL" id="JAVRJZ010000010">
    <property type="protein sequence ID" value="KAK2717427.1"/>
    <property type="molecule type" value="Genomic_DNA"/>
</dbReference>
<evidence type="ECO:0000313" key="1">
    <source>
        <dbReference type="EMBL" id="KAK2717427.1"/>
    </source>
</evidence>
<dbReference type="Proteomes" id="UP001187531">
    <property type="component" value="Unassembled WGS sequence"/>
</dbReference>
<reference evidence="1" key="1">
    <citation type="submission" date="2023-07" db="EMBL/GenBank/DDBJ databases">
        <title>Chromosome-level genome assembly of Artemia franciscana.</title>
        <authorList>
            <person name="Jo E."/>
        </authorList>
    </citation>
    <scope>NUCLEOTIDE SEQUENCE</scope>
    <source>
        <tissue evidence="1">Whole body</tissue>
    </source>
</reference>